<feature type="domain" description="UvrD-like helicase C-terminal" evidence="2">
    <location>
        <begin position="586"/>
        <end position="634"/>
    </location>
</feature>
<dbReference type="GO" id="GO:0005829">
    <property type="term" value="C:cytosol"/>
    <property type="evidence" value="ECO:0007669"/>
    <property type="project" value="TreeGrafter"/>
</dbReference>
<dbReference type="InterPro" id="IPR027785">
    <property type="entry name" value="UvrD-like_helicase_C"/>
</dbReference>
<dbReference type="PANTHER" id="PTHR11070">
    <property type="entry name" value="UVRD / RECB / PCRA DNA HELICASE FAMILY MEMBER"/>
    <property type="match status" value="1"/>
</dbReference>
<accession>A0AB33CXU9</accession>
<dbReference type="InterPro" id="IPR027417">
    <property type="entry name" value="P-loop_NTPase"/>
</dbReference>
<evidence type="ECO:0000256" key="1">
    <source>
        <dbReference type="ARBA" id="ARBA00034923"/>
    </source>
</evidence>
<proteinExistence type="predicted"/>
<organism evidence="3 4">
    <name type="scientific">Alcaligenes faecalis</name>
    <dbReference type="NCBI Taxonomy" id="511"/>
    <lineage>
        <taxon>Bacteria</taxon>
        <taxon>Pseudomonadati</taxon>
        <taxon>Pseudomonadota</taxon>
        <taxon>Betaproteobacteria</taxon>
        <taxon>Burkholderiales</taxon>
        <taxon>Alcaligenaceae</taxon>
        <taxon>Alcaligenes</taxon>
    </lineage>
</organism>
<dbReference type="EMBL" id="CP021641">
    <property type="protein sequence ID" value="ASR90742.1"/>
    <property type="molecule type" value="Genomic_DNA"/>
</dbReference>
<dbReference type="Proteomes" id="UP000214561">
    <property type="component" value="Chromosome"/>
</dbReference>
<dbReference type="SUPFAM" id="SSF52540">
    <property type="entry name" value="P-loop containing nucleoside triphosphate hydrolases"/>
    <property type="match status" value="1"/>
</dbReference>
<sequence length="714" mass="80187">MTIDILVTTDRINEDPQGREFIRHVEEMANRLGLEDAALYYDFPTYSDYETVTHKPDVLILTKSKGIIAIRFVSEQQLNGWSEDFKLEVDESLGQFCSILLGRLLKSRTLRKNRSNLCMDITPVIFCDSARAAQAFDDAESELVSSFESFEELLKGLEGEDISSSRFSEARSVIEGAKALTRPGKRSVDNPSRQKAAVALAKLEAEIANFDQKQRRAALVTINGPHRIRGLAGSGKTVILAMKAAHLHMTRPNERILITFFTKSLRTSITNLITKFYRHYKEEDPNWNQIHVRHGWGGSSTNGAYADACKRAGVTPRSFSTARSTAPAKMDPFDFACQELLEDGRVDEYYDHILIDEGQDFPGGFYSLCYSLAKGDGDQKNIVWAYDELQNILDVKMRSTEELFGLDNNIPRISLSRAEQALPPGATNDTVLSKCYRNQREVLVTAHALGFGIYAEIVQLLESKEHWQDVGYEVLTPDFQVGKNIEIIRPEENSPLALEGEDLPAIIKHYSAQSIDGEVSWIVKEIKEFLDGGLQPEDIMVVALDDKNMRTYFKRLSAELAEEGISTNNIHANPYSEPPFSIIEKITLSTVYRAKGNEAAVVFAIGVDALSLKMRADRNKLFAAFTRTKAWLRVSGFMSSADQVAREIDNALDEFPALKFRMPNLSKIELIQRDLSERSVRAKMIRSEYLAKLRSAGFSDTEIQDLLTVEGKNG</sequence>
<dbReference type="AlphaFoldDB" id="A0AB33CXU9"/>
<dbReference type="Gene3D" id="3.40.50.300">
    <property type="entry name" value="P-loop containing nucleotide triphosphate hydrolases"/>
    <property type="match status" value="2"/>
</dbReference>
<reference evidence="3 4" key="1">
    <citation type="submission" date="2017-05" db="EMBL/GenBank/DDBJ databases">
        <authorList>
            <person name="Qiu J.G."/>
            <person name="He J."/>
        </authorList>
    </citation>
    <scope>NUCLEOTIDE SEQUENCE [LARGE SCALE GENOMIC DNA]</scope>
    <source>
        <strain evidence="3 4">JQ135</strain>
    </source>
</reference>
<gene>
    <name evidence="3" type="ORF">AFA_15520</name>
</gene>
<dbReference type="GO" id="GO:0043138">
    <property type="term" value="F:3'-5' DNA helicase activity"/>
    <property type="evidence" value="ECO:0007669"/>
    <property type="project" value="TreeGrafter"/>
</dbReference>
<dbReference type="Pfam" id="PF13538">
    <property type="entry name" value="UvrD_C_2"/>
    <property type="match status" value="1"/>
</dbReference>
<dbReference type="KEGG" id="afq:AFA_15520"/>
<evidence type="ECO:0000313" key="4">
    <source>
        <dbReference type="Proteomes" id="UP000214561"/>
    </source>
</evidence>
<dbReference type="GO" id="GO:0005524">
    <property type="term" value="F:ATP binding"/>
    <property type="evidence" value="ECO:0007669"/>
    <property type="project" value="InterPro"/>
</dbReference>
<evidence type="ECO:0000313" key="3">
    <source>
        <dbReference type="EMBL" id="ASR90742.1"/>
    </source>
</evidence>
<dbReference type="GO" id="GO:0003677">
    <property type="term" value="F:DNA binding"/>
    <property type="evidence" value="ECO:0007669"/>
    <property type="project" value="InterPro"/>
</dbReference>
<dbReference type="GO" id="GO:0000725">
    <property type="term" value="P:recombinational repair"/>
    <property type="evidence" value="ECO:0007669"/>
    <property type="project" value="TreeGrafter"/>
</dbReference>
<dbReference type="GO" id="GO:0033202">
    <property type="term" value="C:DNA helicase complex"/>
    <property type="evidence" value="ECO:0007669"/>
    <property type="project" value="TreeGrafter"/>
</dbReference>
<dbReference type="PANTHER" id="PTHR11070:SF2">
    <property type="entry name" value="ATP-DEPENDENT DNA HELICASE SRS2"/>
    <property type="match status" value="1"/>
</dbReference>
<name>A0AB33CXU9_ALCFA</name>
<evidence type="ECO:0000259" key="2">
    <source>
        <dbReference type="Pfam" id="PF13538"/>
    </source>
</evidence>
<dbReference type="InterPro" id="IPR000212">
    <property type="entry name" value="DNA_helicase_UvrD/REP"/>
</dbReference>
<protein>
    <recommendedName>
        <fullName evidence="1">DNA 3'-5' helicase II</fullName>
    </recommendedName>
</protein>
<dbReference type="RefSeq" id="WP_094197711.1">
    <property type="nucleotide sequence ID" value="NZ_CP021641.1"/>
</dbReference>